<keyword evidence="1" id="KW-1133">Transmembrane helix</keyword>
<reference evidence="3" key="1">
    <citation type="submission" date="2023-06" db="EMBL/GenBank/DDBJ databases">
        <title>Black Yeasts Isolated from many extreme environments.</title>
        <authorList>
            <person name="Coleine C."/>
            <person name="Stajich J.E."/>
            <person name="Selbmann L."/>
        </authorList>
    </citation>
    <scope>NUCLEOTIDE SEQUENCE</scope>
    <source>
        <strain evidence="3">CCFEE 5200</strain>
    </source>
</reference>
<dbReference type="InterPro" id="IPR052402">
    <property type="entry name" value="ADCK_kinase"/>
</dbReference>
<feature type="domain" description="ABC1 atypical kinase-like" evidence="2">
    <location>
        <begin position="212"/>
        <end position="264"/>
    </location>
</feature>
<keyword evidence="4" id="KW-1185">Reference proteome</keyword>
<dbReference type="AlphaFoldDB" id="A0AAN6QQW5"/>
<evidence type="ECO:0000259" key="2">
    <source>
        <dbReference type="Pfam" id="PF03109"/>
    </source>
</evidence>
<comment type="caution">
    <text evidence="3">The sequence shown here is derived from an EMBL/GenBank/DDBJ whole genome shotgun (WGS) entry which is preliminary data.</text>
</comment>
<proteinExistence type="predicted"/>
<evidence type="ECO:0000313" key="3">
    <source>
        <dbReference type="EMBL" id="KAK0980054.1"/>
    </source>
</evidence>
<name>A0AAN6QQW5_9PEZI</name>
<dbReference type="Pfam" id="PF03109">
    <property type="entry name" value="ABC1"/>
    <property type="match status" value="1"/>
</dbReference>
<protein>
    <recommendedName>
        <fullName evidence="2">ABC1 atypical kinase-like domain-containing protein</fullName>
    </recommendedName>
</protein>
<evidence type="ECO:0000313" key="4">
    <source>
        <dbReference type="Proteomes" id="UP001175353"/>
    </source>
</evidence>
<organism evidence="3 4">
    <name type="scientific">Friedmanniomyces endolithicus</name>
    <dbReference type="NCBI Taxonomy" id="329885"/>
    <lineage>
        <taxon>Eukaryota</taxon>
        <taxon>Fungi</taxon>
        <taxon>Dikarya</taxon>
        <taxon>Ascomycota</taxon>
        <taxon>Pezizomycotina</taxon>
        <taxon>Dothideomycetes</taxon>
        <taxon>Dothideomycetidae</taxon>
        <taxon>Mycosphaerellales</taxon>
        <taxon>Teratosphaeriaceae</taxon>
        <taxon>Friedmanniomyces</taxon>
    </lineage>
</organism>
<dbReference type="GO" id="GO:0005739">
    <property type="term" value="C:mitochondrion"/>
    <property type="evidence" value="ECO:0007669"/>
    <property type="project" value="TreeGrafter"/>
</dbReference>
<dbReference type="EMBL" id="JAUJLE010000119">
    <property type="protein sequence ID" value="KAK0980054.1"/>
    <property type="molecule type" value="Genomic_DNA"/>
</dbReference>
<dbReference type="PANTHER" id="PTHR45890:SF1">
    <property type="entry name" value="AARF DOMAIN CONTAINING KINASE 2"/>
    <property type="match status" value="1"/>
</dbReference>
<accession>A0AAN6QQW5</accession>
<dbReference type="PANTHER" id="PTHR45890">
    <property type="entry name" value="AARF DOMAIN CONTAINING KINASE 2 (PREDICTED)"/>
    <property type="match status" value="1"/>
</dbReference>
<gene>
    <name evidence="3" type="ORF">LTR91_012374</name>
</gene>
<keyword evidence="1" id="KW-0472">Membrane</keyword>
<evidence type="ECO:0000256" key="1">
    <source>
        <dbReference type="SAM" id="Phobius"/>
    </source>
</evidence>
<dbReference type="InterPro" id="IPR004147">
    <property type="entry name" value="ABC1_dom"/>
</dbReference>
<sequence length="327" mass="37306">MRAALLLSRTCWRCTGESVRPQILRHVQYSIHSGRTAKSFSILRNARHTFRRPPSPVKGGTALLALLSPAAFVSIAEDDDDLNGKTHEAQMLEMSRQELEEARIPERLQNSQKWRRGLWRFLDKWIVEPIATGVRFLHLVVIFVPVLVTIPVIWFGEREADRDNERSGTLWWYGFLVSSMERAGAAFIKLGQWAASRTDIFPTEMCAVMSSLHSNAPAHSLKVTKETLEKAFGRPFDQIFDEFHEHPLGVGAIAQVYKAKLKPDMTILDNGEDQSPQTLRQRAQRTVDPLLKSTPQRIPSSYVAIKVLHPKIERVVRRDLRIMSFFA</sequence>
<dbReference type="Proteomes" id="UP001175353">
    <property type="component" value="Unassembled WGS sequence"/>
</dbReference>
<keyword evidence="1" id="KW-0812">Transmembrane</keyword>
<feature type="transmembrane region" description="Helical" evidence="1">
    <location>
        <begin position="136"/>
        <end position="156"/>
    </location>
</feature>